<dbReference type="PROSITE" id="PS51704">
    <property type="entry name" value="GP_PDE"/>
    <property type="match status" value="1"/>
</dbReference>
<sequence>MKIWLTRIGTFAAIAFLVLTVMNASWLADTPGGSVKLIAHRGISQHFDRAGVEQDTCTATRIEQPVHEFVENTRFGVVRAARLGAEMVEIDIAPTADGELVAFHDWTLDCRTDGTGPVREATLAELQALDAGYGYTADDGKTFPLRGTPNSRIQSIKEIVRYLPAGKRVMFNFKSAAAAEADMLAAVLKDLGRDPVAEGDSFYGDAPPVARIRELYPDAWAWSPEAAKQCTSDYIAYGWTSIVPASCENGTLIIPINRQFLFWGWPNRLTSRMAEVNARVIVTGPHVSNELNTGLTLPEQLGDIPRSFNGYVWVDDIWTIGPALYPDRDLRSADDIAKANAGLERRRERQ</sequence>
<evidence type="ECO:0000313" key="2">
    <source>
        <dbReference type="EMBL" id="MXO91316.1"/>
    </source>
</evidence>
<gene>
    <name evidence="2" type="ORF">GRI41_10815</name>
</gene>
<dbReference type="PANTHER" id="PTHR43805:SF1">
    <property type="entry name" value="GP-PDE DOMAIN-CONTAINING PROTEIN"/>
    <property type="match status" value="1"/>
</dbReference>
<dbReference type="EMBL" id="WTYX01000002">
    <property type="protein sequence ID" value="MXO91316.1"/>
    <property type="molecule type" value="Genomic_DNA"/>
</dbReference>
<protein>
    <submittedName>
        <fullName evidence="2">Glycerophosphodiester phosphodiesterase</fullName>
    </submittedName>
</protein>
<organism evidence="2 3">
    <name type="scientific">Pontixanthobacter aquaemixtae</name>
    <dbReference type="NCBI Taxonomy" id="1958940"/>
    <lineage>
        <taxon>Bacteria</taxon>
        <taxon>Pseudomonadati</taxon>
        <taxon>Pseudomonadota</taxon>
        <taxon>Alphaproteobacteria</taxon>
        <taxon>Sphingomonadales</taxon>
        <taxon>Erythrobacteraceae</taxon>
        <taxon>Pontixanthobacter</taxon>
    </lineage>
</organism>
<keyword evidence="3" id="KW-1185">Reference proteome</keyword>
<reference evidence="2 3" key="1">
    <citation type="submission" date="2019-12" db="EMBL/GenBank/DDBJ databases">
        <title>Genomic-based taxomic classification of the family Erythrobacteraceae.</title>
        <authorList>
            <person name="Xu L."/>
        </authorList>
    </citation>
    <scope>NUCLEOTIDE SEQUENCE [LARGE SCALE GENOMIC DNA]</scope>
    <source>
        <strain evidence="2 3">KCTC 52763</strain>
    </source>
</reference>
<proteinExistence type="predicted"/>
<dbReference type="Gene3D" id="3.20.20.190">
    <property type="entry name" value="Phosphatidylinositol (PI) phosphodiesterase"/>
    <property type="match status" value="1"/>
</dbReference>
<dbReference type="RefSeq" id="WP_160605008.1">
    <property type="nucleotide sequence ID" value="NZ_WTYX01000002.1"/>
</dbReference>
<dbReference type="Proteomes" id="UP000442714">
    <property type="component" value="Unassembled WGS sequence"/>
</dbReference>
<dbReference type="SUPFAM" id="SSF51695">
    <property type="entry name" value="PLC-like phosphodiesterases"/>
    <property type="match status" value="1"/>
</dbReference>
<dbReference type="InterPro" id="IPR017946">
    <property type="entry name" value="PLC-like_Pdiesterase_TIM-brl"/>
</dbReference>
<dbReference type="InterPro" id="IPR030395">
    <property type="entry name" value="GP_PDE_dom"/>
</dbReference>
<evidence type="ECO:0000313" key="3">
    <source>
        <dbReference type="Proteomes" id="UP000442714"/>
    </source>
</evidence>
<dbReference type="OrthoDB" id="9795622at2"/>
<comment type="caution">
    <text evidence="2">The sequence shown here is derived from an EMBL/GenBank/DDBJ whole genome shotgun (WGS) entry which is preliminary data.</text>
</comment>
<dbReference type="GO" id="GO:0006629">
    <property type="term" value="P:lipid metabolic process"/>
    <property type="evidence" value="ECO:0007669"/>
    <property type="project" value="InterPro"/>
</dbReference>
<dbReference type="Pfam" id="PF03009">
    <property type="entry name" value="GDPD"/>
    <property type="match status" value="1"/>
</dbReference>
<name>A0A844ZWI7_9SPHN</name>
<dbReference type="AlphaFoldDB" id="A0A844ZWI7"/>
<feature type="domain" description="GP-PDE" evidence="1">
    <location>
        <begin position="35"/>
        <end position="324"/>
    </location>
</feature>
<dbReference type="GO" id="GO:0008081">
    <property type="term" value="F:phosphoric diester hydrolase activity"/>
    <property type="evidence" value="ECO:0007669"/>
    <property type="project" value="InterPro"/>
</dbReference>
<evidence type="ECO:0000259" key="1">
    <source>
        <dbReference type="PROSITE" id="PS51704"/>
    </source>
</evidence>
<accession>A0A844ZWI7</accession>
<dbReference type="PANTHER" id="PTHR43805">
    <property type="entry name" value="GLYCEROPHOSPHORYL DIESTER PHOSPHODIESTERASE"/>
    <property type="match status" value="1"/>
</dbReference>